<protein>
    <submittedName>
        <fullName evidence="1">Uncharacterized protein</fullName>
    </submittedName>
</protein>
<dbReference type="InParanoid" id="C3ZMX4"/>
<sequence length="176" mass="19149">MRSSLSFDEWVLAGTVDSKRSICKAVSVQNGGERQRQIVHLAPHEFREQPSFTYLVKSFPKFSRHGRGGVPTPRPGCVRYSSTAKSPPETCGTPRSWAGLTDGRLRCERRLGPLHDYTTHKRDWAVPPASGVGAHCTNGGGKPGPGNAEVNSSRHNMSNMMSLEDDIAVTTCSDLA</sequence>
<name>C3ZMX4_BRAFL</name>
<reference evidence="1" key="1">
    <citation type="journal article" date="2008" name="Nature">
        <title>The amphioxus genome and the evolution of the chordate karyotype.</title>
        <authorList>
            <consortium name="US DOE Joint Genome Institute (JGI-PGF)"/>
            <person name="Putnam N.H."/>
            <person name="Butts T."/>
            <person name="Ferrier D.E.K."/>
            <person name="Furlong R.F."/>
            <person name="Hellsten U."/>
            <person name="Kawashima T."/>
            <person name="Robinson-Rechavi M."/>
            <person name="Shoguchi E."/>
            <person name="Terry A."/>
            <person name="Yu J.-K."/>
            <person name="Benito-Gutierrez E.L."/>
            <person name="Dubchak I."/>
            <person name="Garcia-Fernandez J."/>
            <person name="Gibson-Brown J.J."/>
            <person name="Grigoriev I.V."/>
            <person name="Horton A.C."/>
            <person name="de Jong P.J."/>
            <person name="Jurka J."/>
            <person name="Kapitonov V.V."/>
            <person name="Kohara Y."/>
            <person name="Kuroki Y."/>
            <person name="Lindquist E."/>
            <person name="Lucas S."/>
            <person name="Osoegawa K."/>
            <person name="Pennacchio L.A."/>
            <person name="Salamov A.A."/>
            <person name="Satou Y."/>
            <person name="Sauka-Spengler T."/>
            <person name="Schmutz J."/>
            <person name="Shin-I T."/>
            <person name="Toyoda A."/>
            <person name="Bronner-Fraser M."/>
            <person name="Fujiyama A."/>
            <person name="Holland L.Z."/>
            <person name="Holland P.W.H."/>
            <person name="Satoh N."/>
            <person name="Rokhsar D.S."/>
        </authorList>
    </citation>
    <scope>NUCLEOTIDE SEQUENCE [LARGE SCALE GENOMIC DNA]</scope>
    <source>
        <strain evidence="1">S238N-H82</strain>
        <tissue evidence="1">Testes</tissue>
    </source>
</reference>
<proteinExistence type="predicted"/>
<accession>C3ZMX4</accession>
<dbReference type="EMBL" id="GG666648">
    <property type="protein sequence ID" value="EEN46114.1"/>
    <property type="molecule type" value="Genomic_DNA"/>
</dbReference>
<evidence type="ECO:0000313" key="1">
    <source>
        <dbReference type="EMBL" id="EEN46114.1"/>
    </source>
</evidence>
<organism>
    <name type="scientific">Branchiostoma floridae</name>
    <name type="common">Florida lancelet</name>
    <name type="synonym">Amphioxus</name>
    <dbReference type="NCBI Taxonomy" id="7739"/>
    <lineage>
        <taxon>Eukaryota</taxon>
        <taxon>Metazoa</taxon>
        <taxon>Chordata</taxon>
        <taxon>Cephalochordata</taxon>
        <taxon>Leptocardii</taxon>
        <taxon>Amphioxiformes</taxon>
        <taxon>Branchiostomatidae</taxon>
        <taxon>Branchiostoma</taxon>
    </lineage>
</organism>
<gene>
    <name evidence="1" type="ORF">BRAFLDRAFT_83381</name>
</gene>
<dbReference type="AlphaFoldDB" id="C3ZMX4"/>